<dbReference type="OrthoDB" id="10264021at2759"/>
<sequence length="176" mass="18860">MLKVLFYSSIFIVPILTIVLKKEDNYSAIGYVGIIMCLILGILGTVRGMSSIAKYVSGVCISTPRVSNKSIFGTVICEAGLIITILHCIGMSVTMNVMKNTIINNYMLLCSGMIVGSGFYFSSTAVGVICGVISLADAKNAELFFKLVVLEFIPASVGLLGFILGNIINEKAKKLQ</sequence>
<dbReference type="VEuPathDB" id="MicrosporidiaDB:AAJ76_1900038297"/>
<comment type="caution">
    <text evidence="7">The sequence shown here is derived from an EMBL/GenBank/DDBJ whole genome shotgun (WGS) entry which is preliminary data.</text>
</comment>
<dbReference type="GO" id="GO:0033177">
    <property type="term" value="C:proton-transporting two-sector ATPase complex, proton-transporting domain"/>
    <property type="evidence" value="ECO:0007669"/>
    <property type="project" value="InterPro"/>
</dbReference>
<dbReference type="Pfam" id="PF00137">
    <property type="entry name" value="ATP-synt_C"/>
    <property type="match status" value="1"/>
</dbReference>
<feature type="domain" description="V-ATPase proteolipid subunit C-like" evidence="6">
    <location>
        <begin position="110"/>
        <end position="168"/>
    </location>
</feature>
<keyword evidence="3 5" id="KW-1133">Transmembrane helix</keyword>
<dbReference type="Proteomes" id="UP000034350">
    <property type="component" value="Unassembled WGS sequence"/>
</dbReference>
<evidence type="ECO:0000259" key="6">
    <source>
        <dbReference type="Pfam" id="PF00137"/>
    </source>
</evidence>
<evidence type="ECO:0000256" key="3">
    <source>
        <dbReference type="ARBA" id="ARBA00022989"/>
    </source>
</evidence>
<evidence type="ECO:0000256" key="1">
    <source>
        <dbReference type="ARBA" id="ARBA00004141"/>
    </source>
</evidence>
<dbReference type="RefSeq" id="XP_024331247.1">
    <property type="nucleotide sequence ID" value="XM_024474354.1"/>
</dbReference>
<dbReference type="Gene3D" id="1.20.120.610">
    <property type="entry name" value="lithium bound rotor ring of v- atpase"/>
    <property type="match status" value="1"/>
</dbReference>
<feature type="transmembrane region" description="Helical" evidence="5">
    <location>
        <begin position="147"/>
        <end position="168"/>
    </location>
</feature>
<protein>
    <submittedName>
        <fullName evidence="7">Vacuolar atp synthase 16kda proteolipid subunit</fullName>
    </submittedName>
</protein>
<dbReference type="InterPro" id="IPR035921">
    <property type="entry name" value="F/V-ATP_Csub_sf"/>
</dbReference>
<dbReference type="VEuPathDB" id="MicrosporidiaDB:G9O61_00g021090"/>
<evidence type="ECO:0000313" key="8">
    <source>
        <dbReference type="Proteomes" id="UP000034350"/>
    </source>
</evidence>
<comment type="subcellular location">
    <subcellularLocation>
        <location evidence="1">Membrane</location>
        <topology evidence="1">Multi-pass membrane protein</topology>
    </subcellularLocation>
</comment>
<evidence type="ECO:0000313" key="7">
    <source>
        <dbReference type="EMBL" id="KKO75505.1"/>
    </source>
</evidence>
<dbReference type="SUPFAM" id="SSF81333">
    <property type="entry name" value="F1F0 ATP synthase subunit C"/>
    <property type="match status" value="1"/>
</dbReference>
<feature type="transmembrane region" description="Helical" evidence="5">
    <location>
        <begin position="70"/>
        <end position="94"/>
    </location>
</feature>
<feature type="transmembrane region" description="Helical" evidence="5">
    <location>
        <begin position="106"/>
        <end position="135"/>
    </location>
</feature>
<accession>A0A0F9WFK1</accession>
<dbReference type="GO" id="GO:0015078">
    <property type="term" value="F:proton transmembrane transporter activity"/>
    <property type="evidence" value="ECO:0007669"/>
    <property type="project" value="InterPro"/>
</dbReference>
<evidence type="ECO:0000256" key="5">
    <source>
        <dbReference type="SAM" id="Phobius"/>
    </source>
</evidence>
<keyword evidence="2 5" id="KW-0812">Transmembrane</keyword>
<reference evidence="7 8" key="1">
    <citation type="journal article" date="2015" name="Environ. Microbiol.">
        <title>Genome analyses suggest the presence of polyploidy and recent human-driven expansions in eight global populations of the honeybee pathogen Nosema ceranae.</title>
        <authorList>
            <person name="Pelin A."/>
            <person name="Selman M."/>
            <person name="Aris-Brosou S."/>
            <person name="Farinelli L."/>
            <person name="Corradi N."/>
        </authorList>
    </citation>
    <scope>NUCLEOTIDE SEQUENCE [LARGE SCALE GENOMIC DNA]</scope>
    <source>
        <strain evidence="7 8">PA08 1199</strain>
    </source>
</reference>
<keyword evidence="8" id="KW-1185">Reference proteome</keyword>
<dbReference type="AlphaFoldDB" id="A0A0F9WFK1"/>
<feature type="transmembrane region" description="Helical" evidence="5">
    <location>
        <begin position="28"/>
        <end position="50"/>
    </location>
</feature>
<organism evidence="7 8">
    <name type="scientific">Vairimorpha ceranae</name>
    <dbReference type="NCBI Taxonomy" id="40302"/>
    <lineage>
        <taxon>Eukaryota</taxon>
        <taxon>Fungi</taxon>
        <taxon>Fungi incertae sedis</taxon>
        <taxon>Microsporidia</taxon>
        <taxon>Nosematidae</taxon>
        <taxon>Vairimorpha</taxon>
    </lineage>
</organism>
<dbReference type="GeneID" id="36319270"/>
<evidence type="ECO:0000256" key="2">
    <source>
        <dbReference type="ARBA" id="ARBA00022692"/>
    </source>
</evidence>
<dbReference type="EMBL" id="JPQZ01000019">
    <property type="protein sequence ID" value="KKO75505.1"/>
    <property type="molecule type" value="Genomic_DNA"/>
</dbReference>
<evidence type="ECO:0000256" key="4">
    <source>
        <dbReference type="ARBA" id="ARBA00023136"/>
    </source>
</evidence>
<dbReference type="InterPro" id="IPR002379">
    <property type="entry name" value="ATPase_proteolipid_c-like_dom"/>
</dbReference>
<proteinExistence type="predicted"/>
<feature type="transmembrane region" description="Helical" evidence="5">
    <location>
        <begin position="6"/>
        <end position="21"/>
    </location>
</feature>
<keyword evidence="4 5" id="KW-0472">Membrane</keyword>
<name>A0A0F9WFK1_9MICR</name>
<gene>
    <name evidence="7" type="ORF">AAJ76_1900038297</name>
</gene>
<dbReference type="CDD" id="cd18178">
    <property type="entry name" value="ATP-synt_Vo_c_ATP6F_rpt2"/>
    <property type="match status" value="1"/>
</dbReference>